<keyword evidence="1" id="KW-0472">Membrane</keyword>
<protein>
    <submittedName>
        <fullName evidence="2">Uncharacterized protein</fullName>
    </submittedName>
</protein>
<feature type="transmembrane region" description="Helical" evidence="1">
    <location>
        <begin position="30"/>
        <end position="48"/>
    </location>
</feature>
<proteinExistence type="predicted"/>
<keyword evidence="1" id="KW-0812">Transmembrane</keyword>
<feature type="transmembrane region" description="Helical" evidence="1">
    <location>
        <begin position="168"/>
        <end position="190"/>
    </location>
</feature>
<dbReference type="AlphaFoldDB" id="A0A521AQQ9"/>
<evidence type="ECO:0000313" key="3">
    <source>
        <dbReference type="Proteomes" id="UP000317557"/>
    </source>
</evidence>
<reference evidence="2 3" key="1">
    <citation type="submission" date="2017-05" db="EMBL/GenBank/DDBJ databases">
        <authorList>
            <person name="Varghese N."/>
            <person name="Submissions S."/>
        </authorList>
    </citation>
    <scope>NUCLEOTIDE SEQUENCE [LARGE SCALE GENOMIC DNA]</scope>
    <source>
        <strain evidence="2 3">DSM 21985</strain>
    </source>
</reference>
<feature type="transmembrane region" description="Helical" evidence="1">
    <location>
        <begin position="60"/>
        <end position="78"/>
    </location>
</feature>
<gene>
    <name evidence="2" type="ORF">SAMN06265219_101316</name>
</gene>
<feature type="transmembrane region" description="Helical" evidence="1">
    <location>
        <begin position="6"/>
        <end position="23"/>
    </location>
</feature>
<organism evidence="2 3">
    <name type="scientific">Gracilimonas mengyeensis</name>
    <dbReference type="NCBI Taxonomy" id="1302730"/>
    <lineage>
        <taxon>Bacteria</taxon>
        <taxon>Pseudomonadati</taxon>
        <taxon>Balneolota</taxon>
        <taxon>Balneolia</taxon>
        <taxon>Balneolales</taxon>
        <taxon>Balneolaceae</taxon>
        <taxon>Gracilimonas</taxon>
    </lineage>
</organism>
<keyword evidence="1" id="KW-1133">Transmembrane helix</keyword>
<keyword evidence="3" id="KW-1185">Reference proteome</keyword>
<feature type="transmembrane region" description="Helical" evidence="1">
    <location>
        <begin position="117"/>
        <end position="136"/>
    </location>
</feature>
<dbReference type="Proteomes" id="UP000317557">
    <property type="component" value="Unassembled WGS sequence"/>
</dbReference>
<sequence>MWIDLLVTITVGAVLLLFIKSLIRKFTLLKAYFSAAALFLLVPYSAGLFQIETAFQLQEWAKLISITIYISGLLVLIRESKPVFARFPKHLTALPFISFIFFPLIINSFIIKDLLNAVYQGGALAVTVLIFTINNARKSQRRYYILGISLVTAAYLSYWLFFNRNPDYDYIWISEILMSAGILITALRFLREQVDS</sequence>
<evidence type="ECO:0000313" key="2">
    <source>
        <dbReference type="EMBL" id="SMO37154.1"/>
    </source>
</evidence>
<name>A0A521AQQ9_9BACT</name>
<dbReference type="EMBL" id="FXTP01000001">
    <property type="protein sequence ID" value="SMO37154.1"/>
    <property type="molecule type" value="Genomic_DNA"/>
</dbReference>
<accession>A0A521AQQ9</accession>
<evidence type="ECO:0000256" key="1">
    <source>
        <dbReference type="SAM" id="Phobius"/>
    </source>
</evidence>
<feature type="transmembrane region" description="Helical" evidence="1">
    <location>
        <begin position="90"/>
        <end position="111"/>
    </location>
</feature>
<feature type="transmembrane region" description="Helical" evidence="1">
    <location>
        <begin position="143"/>
        <end position="162"/>
    </location>
</feature>